<dbReference type="InterPro" id="IPR006108">
    <property type="entry name" value="3HC_DH_C"/>
</dbReference>
<keyword evidence="4" id="KW-0560">Oxidoreductase</keyword>
<comment type="caution">
    <text evidence="10">The sequence shown here is derived from an EMBL/GenBank/DDBJ whole genome shotgun (WGS) entry which is preliminary data.</text>
</comment>
<evidence type="ECO:0000256" key="4">
    <source>
        <dbReference type="ARBA" id="ARBA00023002"/>
    </source>
</evidence>
<protein>
    <submittedName>
        <fullName evidence="10">3-hydroxyacyl-CoA dehydrogenase</fullName>
    </submittedName>
</protein>
<keyword evidence="5" id="KW-0520">NAD</keyword>
<comment type="pathway">
    <text evidence="1">Lipid metabolism; fatty acid beta-oxidation.</text>
</comment>
<evidence type="ECO:0000256" key="2">
    <source>
        <dbReference type="ARBA" id="ARBA00022832"/>
    </source>
</evidence>
<dbReference type="InterPro" id="IPR029045">
    <property type="entry name" value="ClpP/crotonase-like_dom_sf"/>
</dbReference>
<keyword evidence="2" id="KW-0276">Fatty acid metabolism</keyword>
<keyword evidence="6" id="KW-0443">Lipid metabolism</keyword>
<dbReference type="Pfam" id="PF00725">
    <property type="entry name" value="3HCDH"/>
    <property type="match status" value="1"/>
</dbReference>
<reference evidence="10 11" key="1">
    <citation type="submission" date="2019-03" db="EMBL/GenBank/DDBJ databases">
        <title>Genomic Encyclopedia of Type Strains, Phase IV (KMG-IV): sequencing the most valuable type-strain genomes for metagenomic binning, comparative biology and taxonomic classification.</title>
        <authorList>
            <person name="Goeker M."/>
        </authorList>
    </citation>
    <scope>NUCLEOTIDE SEQUENCE [LARGE SCALE GENOMIC DNA]</scope>
    <source>
        <strain evidence="10 11">DSM 25287</strain>
    </source>
</reference>
<evidence type="ECO:0000256" key="3">
    <source>
        <dbReference type="ARBA" id="ARBA00022963"/>
    </source>
</evidence>
<accession>A0A4R2L6V0</accession>
<dbReference type="InterPro" id="IPR001753">
    <property type="entry name" value="Enoyl-CoA_hydra/iso"/>
</dbReference>
<dbReference type="Gene3D" id="1.10.1040.50">
    <property type="match status" value="1"/>
</dbReference>
<evidence type="ECO:0000256" key="1">
    <source>
        <dbReference type="ARBA" id="ARBA00005005"/>
    </source>
</evidence>
<dbReference type="Gene3D" id="3.90.226.10">
    <property type="entry name" value="2-enoyl-CoA Hydratase, Chain A, domain 1"/>
    <property type="match status" value="1"/>
</dbReference>
<evidence type="ECO:0000256" key="7">
    <source>
        <dbReference type="ARBA" id="ARBA00049556"/>
    </source>
</evidence>
<dbReference type="EMBL" id="SLWY01000010">
    <property type="protein sequence ID" value="TCO81007.1"/>
    <property type="molecule type" value="Genomic_DNA"/>
</dbReference>
<keyword evidence="3" id="KW-0442">Lipid degradation</keyword>
<evidence type="ECO:0000313" key="10">
    <source>
        <dbReference type="EMBL" id="TCO81007.1"/>
    </source>
</evidence>
<dbReference type="SUPFAM" id="SSF48179">
    <property type="entry name" value="6-phosphogluconate dehydrogenase C-terminal domain-like"/>
    <property type="match status" value="2"/>
</dbReference>
<proteinExistence type="predicted"/>
<dbReference type="Proteomes" id="UP000295765">
    <property type="component" value="Unassembled WGS sequence"/>
</dbReference>
<evidence type="ECO:0000259" key="8">
    <source>
        <dbReference type="Pfam" id="PF00725"/>
    </source>
</evidence>
<name>A0A4R2L6V0_9GAMM</name>
<organism evidence="10 11">
    <name type="scientific">Plasticicumulans lactativorans</name>
    <dbReference type="NCBI Taxonomy" id="1133106"/>
    <lineage>
        <taxon>Bacteria</taxon>
        <taxon>Pseudomonadati</taxon>
        <taxon>Pseudomonadota</taxon>
        <taxon>Gammaproteobacteria</taxon>
        <taxon>Candidatus Competibacteraceae</taxon>
        <taxon>Plasticicumulans</taxon>
    </lineage>
</organism>
<dbReference type="PANTHER" id="PTHR48075:SF7">
    <property type="entry name" value="3-HYDROXYACYL-COA DEHYDROGENASE-RELATED"/>
    <property type="match status" value="1"/>
</dbReference>
<dbReference type="SUPFAM" id="SSF51735">
    <property type="entry name" value="NAD(P)-binding Rossmann-fold domains"/>
    <property type="match status" value="1"/>
</dbReference>
<dbReference type="OrthoDB" id="5389341at2"/>
<dbReference type="InterPro" id="IPR008927">
    <property type="entry name" value="6-PGluconate_DH-like_C_sf"/>
</dbReference>
<keyword evidence="11" id="KW-1185">Reference proteome</keyword>
<feature type="domain" description="3-hydroxyacyl-CoA dehydrogenase C-terminal" evidence="8">
    <location>
        <begin position="195"/>
        <end position="294"/>
    </location>
</feature>
<dbReference type="RefSeq" id="WP_132542159.1">
    <property type="nucleotide sequence ID" value="NZ_SLWY01000010.1"/>
</dbReference>
<evidence type="ECO:0000256" key="5">
    <source>
        <dbReference type="ARBA" id="ARBA00023027"/>
    </source>
</evidence>
<evidence type="ECO:0000259" key="9">
    <source>
        <dbReference type="Pfam" id="PF02737"/>
    </source>
</evidence>
<sequence>MTRGPFVRRVAVLGAGVMGAQIAAHLANVGVEVWLFDLPADAADPRRTARDAIGRLAKLDPAPLASPARAGLIHPASYAGDLGQLGACDLVIEAIAERIDWKHALYARIAPALAPHAVLASNTSGLGIDRLAEALPAALRARFCGVHFFNPPRYMALVELVPGAATAPEVLDRLETFLTTTLGKSVIRARDTPNFIANRIGVFSILAVMHHTQAFGLPLDLVDALTGPAIGRPKSATYRTADVVGLDTLAHVVRGSAAVLADDPWAAHMVLPAWLDALIARGALGQKSGAGLYRKDGKAILVLDPARGDYVPVSAAVDPGVAALLARPDPAERLAALRASAHPQARFVWAIQRDVFHYAAHWLASIADNARDLDLAMRWGFGWAQGPFETWQAAGWREVAGWIAEDIAAGRALGATPLPAWVATVDGVHRPQGSYAPAGDAWRSRSALAVYARQPYPERVFGEAPPAYGETAYEDAGVRLWHDGDRIGVLSLKSKLHTLGAAVIEGISAALALAETRFDALVIWPTEAPFSVGANLVEFGPLLAAGDLAGFTAAVARFQQTLLALRDSPLPVVAAVQGLALGGGCELLLHCDRVVAALESYIGLPEAGVGLLPAGGGSKELVRRAALAAQGADLYPFVKSAFETIAMAKVGRSAEEARTLGFLRPDDVIVAHPRELLYVAKSEARALAERGYRPPPAQPIRVLGRGGLGTLKLLLLNMAEGGFISAHDHAIAVRVAEVLCGGDLDADSEVTEAWLLDLERRHFVALAATAPTQARIEHMLKTGKPLRN</sequence>
<dbReference type="Pfam" id="PF00378">
    <property type="entry name" value="ECH_1"/>
    <property type="match status" value="1"/>
</dbReference>
<gene>
    <name evidence="10" type="ORF">EV699_11032</name>
</gene>
<dbReference type="CDD" id="cd06558">
    <property type="entry name" value="crotonase-like"/>
    <property type="match status" value="1"/>
</dbReference>
<dbReference type="InterPro" id="IPR036291">
    <property type="entry name" value="NAD(P)-bd_dom_sf"/>
</dbReference>
<dbReference type="AlphaFoldDB" id="A0A4R2L6V0"/>
<dbReference type="UniPathway" id="UPA00659"/>
<dbReference type="SUPFAM" id="SSF52096">
    <property type="entry name" value="ClpP/crotonase"/>
    <property type="match status" value="1"/>
</dbReference>
<dbReference type="Pfam" id="PF02737">
    <property type="entry name" value="3HCDH_N"/>
    <property type="match status" value="1"/>
</dbReference>
<dbReference type="GO" id="GO:0006635">
    <property type="term" value="P:fatty acid beta-oxidation"/>
    <property type="evidence" value="ECO:0007669"/>
    <property type="project" value="UniProtKB-UniPathway"/>
</dbReference>
<dbReference type="Gene3D" id="3.40.50.720">
    <property type="entry name" value="NAD(P)-binding Rossmann-like Domain"/>
    <property type="match status" value="1"/>
</dbReference>
<dbReference type="GO" id="GO:0003857">
    <property type="term" value="F:(3S)-3-hydroxyacyl-CoA dehydrogenase (NAD+) activity"/>
    <property type="evidence" value="ECO:0007669"/>
    <property type="project" value="UniProtKB-EC"/>
</dbReference>
<comment type="catalytic activity">
    <reaction evidence="7">
        <text>a (3S)-3-hydroxyacyl-CoA + NAD(+) = a 3-oxoacyl-CoA + NADH + H(+)</text>
        <dbReference type="Rhea" id="RHEA:22432"/>
        <dbReference type="ChEBI" id="CHEBI:15378"/>
        <dbReference type="ChEBI" id="CHEBI:57318"/>
        <dbReference type="ChEBI" id="CHEBI:57540"/>
        <dbReference type="ChEBI" id="CHEBI:57945"/>
        <dbReference type="ChEBI" id="CHEBI:90726"/>
        <dbReference type="EC" id="1.1.1.35"/>
    </reaction>
</comment>
<evidence type="ECO:0000313" key="11">
    <source>
        <dbReference type="Proteomes" id="UP000295765"/>
    </source>
</evidence>
<dbReference type="InterPro" id="IPR006176">
    <property type="entry name" value="3-OHacyl-CoA_DH_NAD-bd"/>
</dbReference>
<dbReference type="PANTHER" id="PTHR48075">
    <property type="entry name" value="3-HYDROXYACYL-COA DEHYDROGENASE FAMILY PROTEIN"/>
    <property type="match status" value="1"/>
</dbReference>
<evidence type="ECO:0000256" key="6">
    <source>
        <dbReference type="ARBA" id="ARBA00023098"/>
    </source>
</evidence>
<dbReference type="GO" id="GO:0070403">
    <property type="term" value="F:NAD+ binding"/>
    <property type="evidence" value="ECO:0007669"/>
    <property type="project" value="InterPro"/>
</dbReference>
<feature type="domain" description="3-hydroxyacyl-CoA dehydrogenase NAD binding" evidence="9">
    <location>
        <begin position="10"/>
        <end position="191"/>
    </location>
</feature>